<dbReference type="STRING" id="310782.SAMN05216499_11122"/>
<reference evidence="2 3" key="1">
    <citation type="submission" date="2016-11" db="EMBL/GenBank/DDBJ databases">
        <authorList>
            <person name="Jaros S."/>
            <person name="Januszkiewicz K."/>
            <person name="Wedrychowicz H."/>
        </authorList>
    </citation>
    <scope>NUCLEOTIDE SEQUENCE [LARGE SCALE GENOMIC DNA]</scope>
    <source>
        <strain evidence="2 3">CGMCC 4.2025</strain>
    </source>
</reference>
<dbReference type="PANTHER" id="PTHR35908:SF1">
    <property type="entry name" value="CONSERVED PROTEIN"/>
    <property type="match status" value="1"/>
</dbReference>
<dbReference type="Pfam" id="PF18029">
    <property type="entry name" value="Glyoxalase_6"/>
    <property type="match status" value="2"/>
</dbReference>
<dbReference type="InterPro" id="IPR029068">
    <property type="entry name" value="Glyas_Bleomycin-R_OHBP_Dase"/>
</dbReference>
<dbReference type="PANTHER" id="PTHR35908">
    <property type="entry name" value="HYPOTHETICAL FUSION PROTEIN"/>
    <property type="match status" value="1"/>
</dbReference>
<dbReference type="Gene3D" id="3.10.180.10">
    <property type="entry name" value="2,3-Dihydroxybiphenyl 1,2-Dioxygenase, domain 1"/>
    <property type="match status" value="2"/>
</dbReference>
<evidence type="ECO:0000313" key="3">
    <source>
        <dbReference type="Proteomes" id="UP000184111"/>
    </source>
</evidence>
<sequence length="203" mass="21238">MAELTGVVFDAVDAEALAGFWAAALGWRTDAGGSVVRPPDGGVELRFRADGRPKQGKNRLHLDLAGGPAEVARLLGLGAVRVDIGQGEVPWEVLADPEGNEFCVLPEHRGPADARLAQLCLDADDPATQGPFWAAATGWTVVERAAWGVCLRDPARTGPALVMGPPATAKTGRNRLRFLVAGDAPAFLADPEGNEYEVGPVLG</sequence>
<feature type="domain" description="Glyoxalase-like" evidence="1">
    <location>
        <begin position="7"/>
        <end position="105"/>
    </location>
</feature>
<feature type="domain" description="Glyoxalase-like" evidence="1">
    <location>
        <begin position="118"/>
        <end position="182"/>
    </location>
</feature>
<protein>
    <recommendedName>
        <fullName evidence="1">Glyoxalase-like domain-containing protein</fullName>
    </recommendedName>
</protein>
<gene>
    <name evidence="2" type="ORF">SAMN05216499_11122</name>
</gene>
<accession>A0A1M7ITQ7</accession>
<dbReference type="EMBL" id="FRBI01000011">
    <property type="protein sequence ID" value="SHM43697.1"/>
    <property type="molecule type" value="Genomic_DNA"/>
</dbReference>
<dbReference type="AlphaFoldDB" id="A0A1M7ITQ7"/>
<dbReference type="SUPFAM" id="SSF54593">
    <property type="entry name" value="Glyoxalase/Bleomycin resistance protein/Dihydroxybiphenyl dioxygenase"/>
    <property type="match status" value="1"/>
</dbReference>
<evidence type="ECO:0000259" key="1">
    <source>
        <dbReference type="Pfam" id="PF18029"/>
    </source>
</evidence>
<keyword evidence="3" id="KW-1185">Reference proteome</keyword>
<organism evidence="2 3">
    <name type="scientific">Actinacidiphila paucisporea</name>
    <dbReference type="NCBI Taxonomy" id="310782"/>
    <lineage>
        <taxon>Bacteria</taxon>
        <taxon>Bacillati</taxon>
        <taxon>Actinomycetota</taxon>
        <taxon>Actinomycetes</taxon>
        <taxon>Kitasatosporales</taxon>
        <taxon>Streptomycetaceae</taxon>
        <taxon>Actinacidiphila</taxon>
    </lineage>
</organism>
<dbReference type="OrthoDB" id="3212826at2"/>
<proteinExistence type="predicted"/>
<dbReference type="InterPro" id="IPR041581">
    <property type="entry name" value="Glyoxalase_6"/>
</dbReference>
<evidence type="ECO:0000313" key="2">
    <source>
        <dbReference type="EMBL" id="SHM43697.1"/>
    </source>
</evidence>
<name>A0A1M7ITQ7_9ACTN</name>
<dbReference type="Proteomes" id="UP000184111">
    <property type="component" value="Unassembled WGS sequence"/>
</dbReference>
<dbReference type="RefSeq" id="WP_073499521.1">
    <property type="nucleotide sequence ID" value="NZ_FRBI01000011.1"/>
</dbReference>